<feature type="transmembrane region" description="Helical" evidence="1">
    <location>
        <begin position="100"/>
        <end position="121"/>
    </location>
</feature>
<dbReference type="EMBL" id="CP017641">
    <property type="protein sequence ID" value="APZ93980.1"/>
    <property type="molecule type" value="Genomic_DNA"/>
</dbReference>
<reference evidence="2 3" key="1">
    <citation type="journal article" date="2016" name="Front. Microbiol.">
        <title>Fuerstia marisgermanicae gen. nov., sp. nov., an Unusual Member of the Phylum Planctomycetes from the German Wadden Sea.</title>
        <authorList>
            <person name="Kohn T."/>
            <person name="Heuer A."/>
            <person name="Jogler M."/>
            <person name="Vollmers J."/>
            <person name="Boedeker C."/>
            <person name="Bunk B."/>
            <person name="Rast P."/>
            <person name="Borchert D."/>
            <person name="Glockner I."/>
            <person name="Freese H.M."/>
            <person name="Klenk H.P."/>
            <person name="Overmann J."/>
            <person name="Kaster A.K."/>
            <person name="Rohde M."/>
            <person name="Wiegand S."/>
            <person name="Jogler C."/>
        </authorList>
    </citation>
    <scope>NUCLEOTIDE SEQUENCE [LARGE SCALE GENOMIC DNA]</scope>
    <source>
        <strain evidence="2 3">NH11</strain>
    </source>
</reference>
<organism evidence="2 3">
    <name type="scientific">Fuerstiella marisgermanici</name>
    <dbReference type="NCBI Taxonomy" id="1891926"/>
    <lineage>
        <taxon>Bacteria</taxon>
        <taxon>Pseudomonadati</taxon>
        <taxon>Planctomycetota</taxon>
        <taxon>Planctomycetia</taxon>
        <taxon>Planctomycetales</taxon>
        <taxon>Planctomycetaceae</taxon>
        <taxon>Fuerstiella</taxon>
    </lineage>
</organism>
<dbReference type="RefSeq" id="WP_077025355.1">
    <property type="nucleotide sequence ID" value="NZ_CP017641.1"/>
</dbReference>
<keyword evidence="1" id="KW-0812">Transmembrane</keyword>
<dbReference type="AlphaFoldDB" id="A0A1P8WIT5"/>
<feature type="transmembrane region" description="Helical" evidence="1">
    <location>
        <begin position="24"/>
        <end position="47"/>
    </location>
</feature>
<sequence>MSTAPGDPEGTVGPEDRPVKPNTVAFIGFILACLSAVLLVLLLWFVGQLPDDIESFQQRFNEDTLAQLRLLILGCSIAVLTLVAFVLSVAGLFMPQRSRLLAGIGTIMSFLILSGVFGVLLTGALMNSAPTVDGSATEPAEGEILNEAP</sequence>
<gene>
    <name evidence="2" type="ORF">Fuma_03598</name>
</gene>
<keyword evidence="1" id="KW-1133">Transmembrane helix</keyword>
<proteinExistence type="predicted"/>
<evidence type="ECO:0000313" key="3">
    <source>
        <dbReference type="Proteomes" id="UP000187735"/>
    </source>
</evidence>
<keyword evidence="1" id="KW-0472">Membrane</keyword>
<evidence type="ECO:0000256" key="1">
    <source>
        <dbReference type="SAM" id="Phobius"/>
    </source>
</evidence>
<evidence type="ECO:0000313" key="2">
    <source>
        <dbReference type="EMBL" id="APZ93980.1"/>
    </source>
</evidence>
<accession>A0A1P8WIT5</accession>
<name>A0A1P8WIT5_9PLAN</name>
<dbReference type="Proteomes" id="UP000187735">
    <property type="component" value="Chromosome"/>
</dbReference>
<feature type="transmembrane region" description="Helical" evidence="1">
    <location>
        <begin position="68"/>
        <end position="94"/>
    </location>
</feature>
<keyword evidence="3" id="KW-1185">Reference proteome</keyword>
<protein>
    <submittedName>
        <fullName evidence="2">Uncharacterized protein</fullName>
    </submittedName>
</protein>
<dbReference type="KEGG" id="fmr:Fuma_03598"/>
<dbReference type="STRING" id="1891926.Fuma_03598"/>